<name>A0A2P5E1V3_PARAD</name>
<dbReference type="Proteomes" id="UP000237105">
    <property type="component" value="Unassembled WGS sequence"/>
</dbReference>
<evidence type="ECO:0000313" key="2">
    <source>
        <dbReference type="EMBL" id="PON79524.1"/>
    </source>
</evidence>
<dbReference type="AlphaFoldDB" id="A0A2P5E1V3"/>
<keyword evidence="3" id="KW-1185">Reference proteome</keyword>
<evidence type="ECO:0000313" key="3">
    <source>
        <dbReference type="Proteomes" id="UP000237105"/>
    </source>
</evidence>
<feature type="compositionally biased region" description="Basic and acidic residues" evidence="1">
    <location>
        <begin position="1"/>
        <end position="29"/>
    </location>
</feature>
<reference evidence="3" key="1">
    <citation type="submission" date="2016-06" db="EMBL/GenBank/DDBJ databases">
        <title>Parallel loss of symbiosis genes in relatives of nitrogen-fixing non-legume Parasponia.</title>
        <authorList>
            <person name="Van Velzen R."/>
            <person name="Holmer R."/>
            <person name="Bu F."/>
            <person name="Rutten L."/>
            <person name="Van Zeijl A."/>
            <person name="Liu W."/>
            <person name="Santuari L."/>
            <person name="Cao Q."/>
            <person name="Sharma T."/>
            <person name="Shen D."/>
            <person name="Roswanjaya Y."/>
            <person name="Wardhani T."/>
            <person name="Kalhor M.S."/>
            <person name="Jansen J."/>
            <person name="Van den Hoogen J."/>
            <person name="Gungor B."/>
            <person name="Hartog M."/>
            <person name="Hontelez J."/>
            <person name="Verver J."/>
            <person name="Yang W.-C."/>
            <person name="Schijlen E."/>
            <person name="Repin R."/>
            <person name="Schilthuizen M."/>
            <person name="Schranz E."/>
            <person name="Heidstra R."/>
            <person name="Miyata K."/>
            <person name="Fedorova E."/>
            <person name="Kohlen W."/>
            <person name="Bisseling T."/>
            <person name="Smit S."/>
            <person name="Geurts R."/>
        </authorList>
    </citation>
    <scope>NUCLEOTIDE SEQUENCE [LARGE SCALE GENOMIC DNA]</scope>
    <source>
        <strain evidence="3">cv. WU1-14</strain>
    </source>
</reference>
<feature type="compositionally biased region" description="Polar residues" evidence="1">
    <location>
        <begin position="49"/>
        <end position="60"/>
    </location>
</feature>
<protein>
    <submittedName>
        <fullName evidence="2">Uncharacterized protein</fullName>
    </submittedName>
</protein>
<dbReference type="EMBL" id="JXTB01000004">
    <property type="protein sequence ID" value="PON79524.1"/>
    <property type="molecule type" value="Genomic_DNA"/>
</dbReference>
<dbReference type="OrthoDB" id="687180at2759"/>
<evidence type="ECO:0000256" key="1">
    <source>
        <dbReference type="SAM" id="MobiDB-lite"/>
    </source>
</evidence>
<feature type="region of interest" description="Disordered" evidence="1">
    <location>
        <begin position="1"/>
        <end position="78"/>
    </location>
</feature>
<comment type="caution">
    <text evidence="2">The sequence shown here is derived from an EMBL/GenBank/DDBJ whole genome shotgun (WGS) entry which is preliminary data.</text>
</comment>
<accession>A0A2P5E1V3</accession>
<organism evidence="2 3">
    <name type="scientific">Parasponia andersonii</name>
    <name type="common">Sponia andersonii</name>
    <dbReference type="NCBI Taxonomy" id="3476"/>
    <lineage>
        <taxon>Eukaryota</taxon>
        <taxon>Viridiplantae</taxon>
        <taxon>Streptophyta</taxon>
        <taxon>Embryophyta</taxon>
        <taxon>Tracheophyta</taxon>
        <taxon>Spermatophyta</taxon>
        <taxon>Magnoliopsida</taxon>
        <taxon>eudicotyledons</taxon>
        <taxon>Gunneridae</taxon>
        <taxon>Pentapetalae</taxon>
        <taxon>rosids</taxon>
        <taxon>fabids</taxon>
        <taxon>Rosales</taxon>
        <taxon>Cannabaceae</taxon>
        <taxon>Parasponia</taxon>
    </lineage>
</organism>
<sequence>MEARKERGEQLREKEDDHEKQQKNHDRSKNKASTSTMDPVTKALIKDSIISSDQGTTTPTCREKGHNISDDDGDGAQNYDDLLVFSRSINQIDSSLD</sequence>
<proteinExistence type="predicted"/>
<gene>
    <name evidence="2" type="ORF">PanWU01x14_012590</name>
</gene>